<gene>
    <name evidence="1" type="ORF">RY67_20</name>
</gene>
<sequence length="44" mass="5193">MDLDNVVMHSRVMRRHPEVSEADVVAAWRHRVGWSYRPGTDPEF</sequence>
<dbReference type="PATRIC" id="fig|1682.24.peg.21"/>
<organism evidence="1 2">
    <name type="scientific">Bifidobacterium longum subsp. infantis</name>
    <dbReference type="NCBI Taxonomy" id="1682"/>
    <lineage>
        <taxon>Bacteria</taxon>
        <taxon>Bacillati</taxon>
        <taxon>Actinomycetota</taxon>
        <taxon>Actinomycetes</taxon>
        <taxon>Bifidobacteriales</taxon>
        <taxon>Bifidobacteriaceae</taxon>
        <taxon>Bifidobacterium</taxon>
    </lineage>
</organism>
<dbReference type="EMBL" id="CP010411">
    <property type="protein sequence ID" value="ALE08097.1"/>
    <property type="molecule type" value="Genomic_DNA"/>
</dbReference>
<evidence type="ECO:0000313" key="2">
    <source>
        <dbReference type="Proteomes" id="UP000067206"/>
    </source>
</evidence>
<name>A0A0M4M0W2_BIFLI</name>
<protein>
    <submittedName>
        <fullName evidence="1">Uncharacterized protein</fullName>
    </submittedName>
</protein>
<dbReference type="Proteomes" id="UP000067206">
    <property type="component" value="Chromosome"/>
</dbReference>
<evidence type="ECO:0000313" key="1">
    <source>
        <dbReference type="EMBL" id="ALE08097.1"/>
    </source>
</evidence>
<proteinExistence type="predicted"/>
<reference evidence="1 2" key="1">
    <citation type="submission" date="2014-12" db="EMBL/GenBank/DDBJ databases">
        <title>Complete genome sequence of Bifidobacterium longum subsp. infantis BT1.</title>
        <authorList>
            <person name="Kim J.F."/>
            <person name="Kwak M.-J."/>
        </authorList>
    </citation>
    <scope>NUCLEOTIDE SEQUENCE [LARGE SCALE GENOMIC DNA]</scope>
    <source>
        <strain evidence="1 2">BT1</strain>
    </source>
</reference>
<dbReference type="AlphaFoldDB" id="A0A0M4M0W2"/>
<accession>A0A0M4M0W2</accession>